<sequence>MKAFAFEGVDAIFMCVIKDHKYFKQIYKFLIFTQKTHLQIDLKRFGAKYQLRKLEQSINVCKTHLNLKNVSYQLLLMFAASKIWFREE</sequence>
<dbReference type="Proteomes" id="UP000183832">
    <property type="component" value="Unassembled WGS sequence"/>
</dbReference>
<keyword evidence="2" id="KW-1185">Reference proteome</keyword>
<evidence type="ECO:0000313" key="1">
    <source>
        <dbReference type="EMBL" id="CRK89348.1"/>
    </source>
</evidence>
<name>A0A1J1HPN0_9DIPT</name>
<reference evidence="1 2" key="1">
    <citation type="submission" date="2015-04" db="EMBL/GenBank/DDBJ databases">
        <authorList>
            <person name="Syromyatnikov M.Y."/>
            <person name="Popov V.N."/>
        </authorList>
    </citation>
    <scope>NUCLEOTIDE SEQUENCE [LARGE SCALE GENOMIC DNA]</scope>
</reference>
<accession>A0A1J1HPN0</accession>
<gene>
    <name evidence="1" type="ORF">CLUMA_CG003106</name>
</gene>
<organism evidence="1 2">
    <name type="scientific">Clunio marinus</name>
    <dbReference type="NCBI Taxonomy" id="568069"/>
    <lineage>
        <taxon>Eukaryota</taxon>
        <taxon>Metazoa</taxon>
        <taxon>Ecdysozoa</taxon>
        <taxon>Arthropoda</taxon>
        <taxon>Hexapoda</taxon>
        <taxon>Insecta</taxon>
        <taxon>Pterygota</taxon>
        <taxon>Neoptera</taxon>
        <taxon>Endopterygota</taxon>
        <taxon>Diptera</taxon>
        <taxon>Nematocera</taxon>
        <taxon>Chironomoidea</taxon>
        <taxon>Chironomidae</taxon>
        <taxon>Clunio</taxon>
    </lineage>
</organism>
<dbReference type="AlphaFoldDB" id="A0A1J1HPN0"/>
<dbReference type="EMBL" id="CVRI01000012">
    <property type="protein sequence ID" value="CRK89348.1"/>
    <property type="molecule type" value="Genomic_DNA"/>
</dbReference>
<evidence type="ECO:0000313" key="2">
    <source>
        <dbReference type="Proteomes" id="UP000183832"/>
    </source>
</evidence>
<protein>
    <submittedName>
        <fullName evidence="1">CLUMA_CG003106, isoform A</fullName>
    </submittedName>
</protein>
<proteinExistence type="predicted"/>